<dbReference type="OrthoDB" id="9793188at2"/>
<dbReference type="InterPro" id="IPR025358">
    <property type="entry name" value="DUF4262"/>
</dbReference>
<protein>
    <submittedName>
        <fullName evidence="1">DUF4262 domain-containing protein</fullName>
    </submittedName>
</protein>
<dbReference type="RefSeq" id="WP_125014289.1">
    <property type="nucleotide sequence ID" value="NZ_RQVR01000037.1"/>
</dbReference>
<dbReference type="Pfam" id="PF14081">
    <property type="entry name" value="DUF4262"/>
    <property type="match status" value="1"/>
</dbReference>
<dbReference type="EMBL" id="RQVR01000037">
    <property type="protein sequence ID" value="RRJ87429.1"/>
    <property type="molecule type" value="Genomic_DNA"/>
</dbReference>
<accession>A0A3P3W163</accession>
<organism evidence="1 2">
    <name type="scientific">Flavobacterium macacae</name>
    <dbReference type="NCBI Taxonomy" id="2488993"/>
    <lineage>
        <taxon>Bacteria</taxon>
        <taxon>Pseudomonadati</taxon>
        <taxon>Bacteroidota</taxon>
        <taxon>Flavobacteriia</taxon>
        <taxon>Flavobacteriales</taxon>
        <taxon>Flavobacteriaceae</taxon>
        <taxon>Flavobacterium</taxon>
    </lineage>
</organism>
<evidence type="ECO:0000313" key="1">
    <source>
        <dbReference type="EMBL" id="RRJ87429.1"/>
    </source>
</evidence>
<sequence>MTKNNEHNCIDKDDLLNNTKFNIDKFGLQVIMVSSTSYCPSFAYSIGLTQTYNHPEIICFGLSNDLGHAIINDIAEIIKSGERFETGIISTEIFKDSRASFINVDKRNIADYFGAALNYYGDKNFDALQVVWTDRNDKLPWEDNFEEKFLYKQPLLDRNADFKFYEPKNLTTFTTRQWLDEKKPILRVVHDIDGDWQFLTDDQLPEDIRIVALEELIKRDNTLNQMFDLEYGEEAERDFIGGQWTRNKLETDDGE</sequence>
<proteinExistence type="predicted"/>
<evidence type="ECO:0000313" key="2">
    <source>
        <dbReference type="Proteomes" id="UP000271937"/>
    </source>
</evidence>
<comment type="caution">
    <text evidence="1">The sequence shown here is derived from an EMBL/GenBank/DDBJ whole genome shotgun (WGS) entry which is preliminary data.</text>
</comment>
<dbReference type="AlphaFoldDB" id="A0A3P3W163"/>
<reference evidence="1 2" key="1">
    <citation type="submission" date="2018-11" db="EMBL/GenBank/DDBJ databases">
        <title>Flavobacterium sp. nov., YIM 102600 draft genome.</title>
        <authorList>
            <person name="Li G."/>
            <person name="Jiang Y."/>
        </authorList>
    </citation>
    <scope>NUCLEOTIDE SEQUENCE [LARGE SCALE GENOMIC DNA]</scope>
    <source>
        <strain evidence="1 2">YIM 102600</strain>
    </source>
</reference>
<dbReference type="Proteomes" id="UP000271937">
    <property type="component" value="Unassembled WGS sequence"/>
</dbReference>
<name>A0A3P3W163_9FLAO</name>
<gene>
    <name evidence="1" type="ORF">EG849_15310</name>
</gene>
<keyword evidence="2" id="KW-1185">Reference proteome</keyword>